<keyword evidence="2" id="KW-1185">Reference proteome</keyword>
<sequence>MPGTCSRAARSTAVTGRTRPVLLRAVTLGSSGGSPVMAGSTPCWLPG</sequence>
<dbReference type="AlphaFoldDB" id="A0A6I8LXE1"/>
<dbReference type="Proteomes" id="UP000399805">
    <property type="component" value="Unassembled WGS sequence"/>
</dbReference>
<reference evidence="1 2" key="1">
    <citation type="submission" date="2019-09" db="EMBL/GenBank/DDBJ databases">
        <authorList>
            <person name="Leyn A S."/>
        </authorList>
    </citation>
    <scope>NUCLEOTIDE SEQUENCE [LARGE SCALE GENOMIC DNA]</scope>
    <source>
        <strain evidence="1">AA231_1</strain>
    </source>
</reference>
<organism evidence="1 2">
    <name type="scientific">Amycolatopsis camponoti</name>
    <dbReference type="NCBI Taxonomy" id="2606593"/>
    <lineage>
        <taxon>Bacteria</taxon>
        <taxon>Bacillati</taxon>
        <taxon>Actinomycetota</taxon>
        <taxon>Actinomycetes</taxon>
        <taxon>Pseudonocardiales</taxon>
        <taxon>Pseudonocardiaceae</taxon>
        <taxon>Amycolatopsis</taxon>
    </lineage>
</organism>
<protein>
    <submittedName>
        <fullName evidence="1">Uncharacterized protein</fullName>
    </submittedName>
</protein>
<proteinExistence type="predicted"/>
<evidence type="ECO:0000313" key="2">
    <source>
        <dbReference type="Proteomes" id="UP000399805"/>
    </source>
</evidence>
<gene>
    <name evidence="1" type="ORF">AA23TX_06049</name>
</gene>
<dbReference type="EMBL" id="CABVGP010000002">
    <property type="protein sequence ID" value="VVJ21028.1"/>
    <property type="molecule type" value="Genomic_DNA"/>
</dbReference>
<evidence type="ECO:0000313" key="1">
    <source>
        <dbReference type="EMBL" id="VVJ21028.1"/>
    </source>
</evidence>
<name>A0A6I8LXE1_9PSEU</name>
<accession>A0A6I8LXE1</accession>